<proteinExistence type="predicted"/>
<gene>
    <name evidence="1" type="ORF">D4A35_14855</name>
</gene>
<dbReference type="Proteomes" id="UP000326961">
    <property type="component" value="Chromosome"/>
</dbReference>
<evidence type="ECO:0000313" key="2">
    <source>
        <dbReference type="Proteomes" id="UP000326961"/>
    </source>
</evidence>
<dbReference type="AlphaFoldDB" id="A0A5P3XIB7"/>
<accession>A0A5P3XIB7</accession>
<evidence type="ECO:0000313" key="1">
    <source>
        <dbReference type="EMBL" id="QEZ70108.1"/>
    </source>
</evidence>
<name>A0A5P3XIB7_PARBF</name>
<reference evidence="1 2" key="1">
    <citation type="submission" date="2018-09" db="EMBL/GenBank/DDBJ databases">
        <title>A clostridial neurotoxin that targets Anopheles mosquitoes.</title>
        <authorList>
            <person name="Contreras E."/>
            <person name="Masuyer G."/>
            <person name="Qureshi N."/>
            <person name="Chawla S."/>
            <person name="Lim H.L."/>
            <person name="Chen J."/>
            <person name="Stenmark P."/>
            <person name="Gill S."/>
        </authorList>
    </citation>
    <scope>NUCLEOTIDE SEQUENCE [LARGE SCALE GENOMIC DNA]</scope>
    <source>
        <strain evidence="1 2">Cbm</strain>
    </source>
</reference>
<dbReference type="RefSeq" id="WP_150887056.1">
    <property type="nucleotide sequence ID" value="NZ_CP032452.1"/>
</dbReference>
<organism evidence="1 2">
    <name type="scientific">Paraclostridium bifermentans</name>
    <name type="common">Clostridium bifermentans</name>
    <dbReference type="NCBI Taxonomy" id="1490"/>
    <lineage>
        <taxon>Bacteria</taxon>
        <taxon>Bacillati</taxon>
        <taxon>Bacillota</taxon>
        <taxon>Clostridia</taxon>
        <taxon>Peptostreptococcales</taxon>
        <taxon>Peptostreptococcaceae</taxon>
        <taxon>Paraclostridium</taxon>
    </lineage>
</organism>
<dbReference type="EMBL" id="CP032452">
    <property type="protein sequence ID" value="QEZ70108.1"/>
    <property type="molecule type" value="Genomic_DNA"/>
</dbReference>
<protein>
    <submittedName>
        <fullName evidence="1">Uncharacterized protein</fullName>
    </submittedName>
</protein>
<sequence length="84" mass="9422">MKIDILDTQKFIADSERGIAKAGLFTIAEVIIGHASSVLIERPSAKEDSFNISKIKQNKIGIYIKESDLENIDIINLENEFKKT</sequence>